<proteinExistence type="predicted"/>
<feature type="coiled-coil region" evidence="1">
    <location>
        <begin position="461"/>
        <end position="495"/>
    </location>
</feature>
<evidence type="ECO:0000313" key="3">
    <source>
        <dbReference type="EMBL" id="SDL80465.1"/>
    </source>
</evidence>
<accession>A0A1G9N3N0</accession>
<dbReference type="OrthoDB" id="9145695at2"/>
<keyword evidence="1" id="KW-0175">Coiled coil</keyword>
<dbReference type="Proteomes" id="UP000198654">
    <property type="component" value="Unassembled WGS sequence"/>
</dbReference>
<feature type="coiled-coil region" evidence="1">
    <location>
        <begin position="581"/>
        <end position="615"/>
    </location>
</feature>
<feature type="region of interest" description="Disordered" evidence="2">
    <location>
        <begin position="1156"/>
        <end position="1181"/>
    </location>
</feature>
<feature type="coiled-coil region" evidence="1">
    <location>
        <begin position="262"/>
        <end position="292"/>
    </location>
</feature>
<sequence length="1648" mass="183634">MSVINRIEVANLLNKHGDIASPWDAKMRHLLLDLRGQSSAISMENGFGKTTLAEALIGLLSRDRSLLSRARRKCSPSSVAGQGRSWSHLRVEFRSGSGASGQSDMLAAAGDEVAGETFVFGMHGYSDGGGLSFYHYAGTFGDVPVQHITRDGKLALYANADVQAMMRAHGVTRSANREEWLDAVGAHISRRELAQLAAFQKEGGADKSQIFNAIKPRVGEKADQAFFFEVLAPQILSGATRGETDEGEELIEDVILNSGSKVTELRHRLSEAEQDQKRAEDKVIRLDELNTQGQALIETRKALAALDEGLAASERLLGGQALMALPGLPQSSSDDETDAELIAGFAWGVGDTDRPRVSIWLLAKLTNQAEHGVRQALSERGARVDAHRRLIHLPEASWPGAKDASHVAFSAARDWLVDSHAFADDAARYRALARLDEAAEAFESLDGNRFREEVIADREYLKELKSDAQRLDAQWERLEREREQLESRQREFTDNQSFYTQALSQGLFSEAELEAPEASEKAAVAAAEQARQALNAHIARVAKLENTANWHAEFTVSHPGTTPGELLALKSEQQETLSHEFDEAVVELKGIEAQHESAREELGHLRGERQRLEGEQGPLKQGRDAWQAFIDGWPNQSIEEFWSRRKAELAALQQQCQHQSQRQQDAKARRTRLTPLAEASREFARLHGDAKPVGLREALYRESRELDDESHRLAKEESRLRELHQARLAFGDLTEQSPEAWLKDAKARYPRLSRELQALSEAIANREDYLESLSGDPLARQVTEAEAHRLLDEAGITFAPLHDVLTGSEGNDDQRRDWLAQAAGQLFAPVIDGEAAARDAIERLIERGLGVQVIEARRLADCLAAGQPPLGAVQGVETLAVKAALDPQYLAALREETQQRLIVDRERRIALDDEIVRIDPHGERFALALRAQAAVEQQVETALDAVAERQAALDTQRERLAPRMTDDALAAIDDFQRYLQEGGDKALEEAAEELAEADIQLAELAPQVAQAERELHTHGATWLAAEKFADAGGVERLMALEARLATLIEQEAIAGERVAQSVERIETLRRQRDELDRQQRMLFADGERDRLRALETFENEGGVAFMRDAKTLEAELDNTLGIASRRADFDFARIRAYLEVRDESGGSQKLEREIARLKRQRDETQASRKAKGKEREGVETRLEDNQQAMTWTDQLAIDWLEVLRELPSGWPERLATLGDLAESSRWPADHPQAEALDKALLDWRRLAGLDKNGDEHGNDTGLDTVELDTAALEACQQILLDALRSLNIGERSRNRERQAKDVESRERQLAKALVEAGDSRLFNETERARLATLDGASPAALLDLRALHTQLSGQLDDHRERVGKLHASREHIEGTLVERLGSIITDAAGNLDILKRVAKRSGTRHDGESGAFFEVKASLIGDDSVRELIQQLLADIDEHQAAQRRRMQHEGVNTGSDQRRKDEELTRQIRRRIYRGLFRDVSIRLRHDAIRPHGRLFSLNEDMSEGQREAVSLMWLVKLSEFAIERELRELPGTHKRRARASRESVILLDGLFSKLSHRRLIQDSLESLRNTRGRFQMIGLIHNPNYENDAAIFPTYLVGSVIGGQQGQGGHVVVRDGRVVAPEAIGRGDGEASLFGIHVTEPATEES</sequence>
<evidence type="ECO:0000256" key="1">
    <source>
        <dbReference type="SAM" id="Coils"/>
    </source>
</evidence>
<keyword evidence="4" id="KW-1185">Reference proteome</keyword>
<dbReference type="EMBL" id="FNGI01000007">
    <property type="protein sequence ID" value="SDL80465.1"/>
    <property type="molecule type" value="Genomic_DNA"/>
</dbReference>
<protein>
    <submittedName>
        <fullName evidence="3">Uncharacterized protein</fullName>
    </submittedName>
</protein>
<reference evidence="3 4" key="1">
    <citation type="submission" date="2016-10" db="EMBL/GenBank/DDBJ databases">
        <authorList>
            <person name="de Groot N.N."/>
        </authorList>
    </citation>
    <scope>NUCLEOTIDE SEQUENCE [LARGE SCALE GENOMIC DNA]</scope>
    <source>
        <strain evidence="3 4">DSM 14789</strain>
    </source>
</reference>
<dbReference type="STRING" id="119000.SAMN05661010_02610"/>
<feature type="coiled-coil region" evidence="1">
    <location>
        <begin position="706"/>
        <end position="762"/>
    </location>
</feature>
<evidence type="ECO:0000256" key="2">
    <source>
        <dbReference type="SAM" id="MobiDB-lite"/>
    </source>
</evidence>
<name>A0A1G9N3N0_9GAMM</name>
<feature type="compositionally biased region" description="Basic and acidic residues" evidence="2">
    <location>
        <begin position="1156"/>
        <end position="1166"/>
    </location>
</feature>
<evidence type="ECO:0000313" key="4">
    <source>
        <dbReference type="Proteomes" id="UP000198654"/>
    </source>
</evidence>
<feature type="region of interest" description="Disordered" evidence="2">
    <location>
        <begin position="1443"/>
        <end position="1463"/>
    </location>
</feature>
<organism evidence="3 4">
    <name type="scientific">Modicisalibacter muralis</name>
    <dbReference type="NCBI Taxonomy" id="119000"/>
    <lineage>
        <taxon>Bacteria</taxon>
        <taxon>Pseudomonadati</taxon>
        <taxon>Pseudomonadota</taxon>
        <taxon>Gammaproteobacteria</taxon>
        <taxon>Oceanospirillales</taxon>
        <taxon>Halomonadaceae</taxon>
        <taxon>Modicisalibacter</taxon>
    </lineage>
</organism>
<dbReference type="RefSeq" id="WP_089729254.1">
    <property type="nucleotide sequence ID" value="NZ_FNGI01000007.1"/>
</dbReference>
<gene>
    <name evidence="3" type="ORF">SAMN05661010_02610</name>
</gene>